<evidence type="ECO:0000313" key="4">
    <source>
        <dbReference type="Proteomes" id="UP000738349"/>
    </source>
</evidence>
<sequence length="384" mass="43548">MRPPKTINQSRTETTFLFLIPSLSIPSTSVPSAICDEMDDDAPQEQGSSPPGPPSPLHDILAENPVQVDVNEGIPDHDSVLDASEASSQLTSLKSSIINYKYENGRRYHAFREGTYPVPNDEQEQDRMDMVHHIYRLLLGGKLYLAPIGDNVQRVLDLGTGTGIWAMDFADEHPAAEVLGIDLSPIQPLWTPPNCIFEVDDFESDWLYHQPFDYIHARELEGCIANPDQLFRQALEHLTPGGYLEMQAVDGFFLSDDGTAEQAVHAQAWRKSMLDGSRKFGKPLDTCSEWKEQMEDAGFVDVRQEVFKFPIGSWPKDPKLKEIGTWQYWQELQVVESYTHGIYSRVLGWDNVEIEVFKAKVKNDFKNPAIHIYQPVVFVWGRKP</sequence>
<comment type="caution">
    <text evidence="3">The sequence shown here is derived from an EMBL/GenBank/DDBJ whole genome shotgun (WGS) entry which is preliminary data.</text>
</comment>
<evidence type="ECO:0000256" key="2">
    <source>
        <dbReference type="SAM" id="MobiDB-lite"/>
    </source>
</evidence>
<dbReference type="OrthoDB" id="2013972at2759"/>
<dbReference type="Gene3D" id="3.40.50.150">
    <property type="entry name" value="Vaccinia Virus protein VP39"/>
    <property type="match status" value="1"/>
</dbReference>
<dbReference type="AlphaFoldDB" id="A0A9P9I5X5"/>
<dbReference type="InterPro" id="IPR029063">
    <property type="entry name" value="SAM-dependent_MTases_sf"/>
</dbReference>
<dbReference type="PANTHER" id="PTHR43591">
    <property type="entry name" value="METHYLTRANSFERASE"/>
    <property type="match status" value="1"/>
</dbReference>
<dbReference type="Proteomes" id="UP000738349">
    <property type="component" value="Unassembled WGS sequence"/>
</dbReference>
<protein>
    <submittedName>
        <fullName evidence="3">S-adenosyl-L-methionine-dependent methyltransferase</fullName>
    </submittedName>
</protein>
<dbReference type="SUPFAM" id="SSF53335">
    <property type="entry name" value="S-adenosyl-L-methionine-dependent methyltransferases"/>
    <property type="match status" value="1"/>
</dbReference>
<gene>
    <name evidence="3" type="ORF">EDB81DRAFT_429791</name>
</gene>
<dbReference type="EMBL" id="JAGMUV010000056">
    <property type="protein sequence ID" value="KAH7108946.1"/>
    <property type="molecule type" value="Genomic_DNA"/>
</dbReference>
<dbReference type="GO" id="GO:0032259">
    <property type="term" value="P:methylation"/>
    <property type="evidence" value="ECO:0007669"/>
    <property type="project" value="UniProtKB-KW"/>
</dbReference>
<evidence type="ECO:0000256" key="1">
    <source>
        <dbReference type="ARBA" id="ARBA00038158"/>
    </source>
</evidence>
<feature type="region of interest" description="Disordered" evidence="2">
    <location>
        <begin position="30"/>
        <end position="59"/>
    </location>
</feature>
<proteinExistence type="inferred from homology"/>
<dbReference type="CDD" id="cd02440">
    <property type="entry name" value="AdoMet_MTases"/>
    <property type="match status" value="1"/>
</dbReference>
<dbReference type="GO" id="GO:0008168">
    <property type="term" value="F:methyltransferase activity"/>
    <property type="evidence" value="ECO:0007669"/>
    <property type="project" value="UniProtKB-KW"/>
</dbReference>
<keyword evidence="3" id="KW-0808">Transferase</keyword>
<dbReference type="Pfam" id="PF13489">
    <property type="entry name" value="Methyltransf_23"/>
    <property type="match status" value="1"/>
</dbReference>
<keyword evidence="4" id="KW-1185">Reference proteome</keyword>
<accession>A0A9P9I5X5</accession>
<dbReference type="PANTHER" id="PTHR43591:SF31">
    <property type="entry name" value="LAEA-LIKE, PUTATIVE (AFU_ORTHOLOGUE AFUA_8G01930)-RELATED"/>
    <property type="match status" value="1"/>
</dbReference>
<organism evidence="3 4">
    <name type="scientific">Dactylonectria macrodidyma</name>
    <dbReference type="NCBI Taxonomy" id="307937"/>
    <lineage>
        <taxon>Eukaryota</taxon>
        <taxon>Fungi</taxon>
        <taxon>Dikarya</taxon>
        <taxon>Ascomycota</taxon>
        <taxon>Pezizomycotina</taxon>
        <taxon>Sordariomycetes</taxon>
        <taxon>Hypocreomycetidae</taxon>
        <taxon>Hypocreales</taxon>
        <taxon>Nectriaceae</taxon>
        <taxon>Dactylonectria</taxon>
    </lineage>
</organism>
<name>A0A9P9I5X5_9HYPO</name>
<evidence type="ECO:0000313" key="3">
    <source>
        <dbReference type="EMBL" id="KAH7108946.1"/>
    </source>
</evidence>
<reference evidence="3" key="1">
    <citation type="journal article" date="2021" name="Nat. Commun.">
        <title>Genetic determinants of endophytism in the Arabidopsis root mycobiome.</title>
        <authorList>
            <person name="Mesny F."/>
            <person name="Miyauchi S."/>
            <person name="Thiergart T."/>
            <person name="Pickel B."/>
            <person name="Atanasova L."/>
            <person name="Karlsson M."/>
            <person name="Huettel B."/>
            <person name="Barry K.W."/>
            <person name="Haridas S."/>
            <person name="Chen C."/>
            <person name="Bauer D."/>
            <person name="Andreopoulos W."/>
            <person name="Pangilinan J."/>
            <person name="LaButti K."/>
            <person name="Riley R."/>
            <person name="Lipzen A."/>
            <person name="Clum A."/>
            <person name="Drula E."/>
            <person name="Henrissat B."/>
            <person name="Kohler A."/>
            <person name="Grigoriev I.V."/>
            <person name="Martin F.M."/>
            <person name="Hacquard S."/>
        </authorList>
    </citation>
    <scope>NUCLEOTIDE SEQUENCE</scope>
    <source>
        <strain evidence="3">MPI-CAGE-AT-0147</strain>
    </source>
</reference>
<comment type="similarity">
    <text evidence="1">Belongs to the methyltransferase superfamily. LaeA methyltransferase family.</text>
</comment>
<keyword evidence="3" id="KW-0489">Methyltransferase</keyword>